<comment type="caution">
    <text evidence="1">The sequence shown here is derived from an EMBL/GenBank/DDBJ whole genome shotgun (WGS) entry which is preliminary data.</text>
</comment>
<protein>
    <submittedName>
        <fullName evidence="1">Uncharacterized protein</fullName>
    </submittedName>
</protein>
<reference evidence="1 2" key="1">
    <citation type="submission" date="2014-05" db="EMBL/GenBank/DDBJ databases">
        <title>Whole genome shotgun sequence of Rhizobium rhizogenes NBRC 13257.</title>
        <authorList>
            <person name="Katano-Makiyama Y."/>
            <person name="Hosoyama A."/>
            <person name="Hashimoto M."/>
            <person name="Hosoyama Y."/>
            <person name="Noguchi M."/>
            <person name="Tsuchikane K."/>
            <person name="Kimura A."/>
            <person name="Ohji S."/>
            <person name="Ichikawa N."/>
            <person name="Yamazoe A."/>
            <person name="Fujita N."/>
        </authorList>
    </citation>
    <scope>NUCLEOTIDE SEQUENCE [LARGE SCALE GENOMIC DNA]</scope>
    <source>
        <strain evidence="1 2">NBRC 13257</strain>
    </source>
</reference>
<dbReference type="Proteomes" id="UP000026941">
    <property type="component" value="Unassembled WGS sequence"/>
</dbReference>
<proteinExistence type="predicted"/>
<name>A0AA87Q7W6_RHIRH</name>
<dbReference type="AlphaFoldDB" id="A0AA87Q7W6"/>
<accession>A0AA87Q7W6</accession>
<evidence type="ECO:0000313" key="2">
    <source>
        <dbReference type="Proteomes" id="UP000026941"/>
    </source>
</evidence>
<gene>
    <name evidence="1" type="ORF">RRH01S_08_03940</name>
</gene>
<sequence length="65" mass="7466">MDETASKTLKAVADTADNNLLTVILLSSPNDIRKRAMIEKGSRGFDRLRKLEQRNIYIDRKPTYL</sequence>
<dbReference type="EMBL" id="BAYX01000008">
    <property type="protein sequence ID" value="GAJ94655.1"/>
    <property type="molecule type" value="Genomic_DNA"/>
</dbReference>
<evidence type="ECO:0000313" key="1">
    <source>
        <dbReference type="EMBL" id="GAJ94655.1"/>
    </source>
</evidence>
<organism evidence="1 2">
    <name type="scientific">Rhizobium rhizogenes NBRC 13257</name>
    <dbReference type="NCBI Taxonomy" id="1220581"/>
    <lineage>
        <taxon>Bacteria</taxon>
        <taxon>Pseudomonadati</taxon>
        <taxon>Pseudomonadota</taxon>
        <taxon>Alphaproteobacteria</taxon>
        <taxon>Hyphomicrobiales</taxon>
        <taxon>Rhizobiaceae</taxon>
        <taxon>Rhizobium/Agrobacterium group</taxon>
        <taxon>Rhizobium</taxon>
    </lineage>
</organism>